<sequence>MKSSMTELYVSHETRLVRYADVSTALSLLSDERLRERVEDAAVLSTDIGGTTALLQLENMSIFVKIVPLTELERRTRNVMSTGNAFELPPFCHYGLGSPGGGVWREVAAHTMTTNWVLAKQCESFPLMYHWRVLHSPKRRAPLPEELRDVSRMVEFWGSQAVRDRIEAIEQSVDSVVLFCEYIPYNLHDWLTEQVAIGEDAAASAFRLVDSNLRSAVSFMNVNGLLHFDVHFRNVLTDGHRVYISDFGLATSSRFELSDCELEFLELNKAHDGCYVVTELVNWLVTALGGTVNQTERINFIRQYVEGNESPAVMDSAAGIIERYAPIALVMNDFYTNLVSVSRTTPFPVKEIQRICATIGFEPGLS</sequence>
<reference evidence="2 3" key="1">
    <citation type="submission" date="2021-07" db="EMBL/GenBank/DDBJ databases">
        <title>Paenibacillus radiodurans sp. nov., isolated from the southeastern edge of Tengger Desert.</title>
        <authorList>
            <person name="Zhang G."/>
        </authorList>
    </citation>
    <scope>NUCLEOTIDE SEQUENCE [LARGE SCALE GENOMIC DNA]</scope>
    <source>
        <strain evidence="2 3">CCM 7311</strain>
    </source>
</reference>
<dbReference type="SUPFAM" id="SSF56112">
    <property type="entry name" value="Protein kinase-like (PK-like)"/>
    <property type="match status" value="1"/>
</dbReference>
<name>A0ABS7C4L8_9BACL</name>
<dbReference type="Proteomes" id="UP001519887">
    <property type="component" value="Unassembled WGS sequence"/>
</dbReference>
<evidence type="ECO:0000259" key="1">
    <source>
        <dbReference type="PROSITE" id="PS50011"/>
    </source>
</evidence>
<gene>
    <name evidence="2" type="ORF">K0U00_17535</name>
</gene>
<comment type="caution">
    <text evidence="2">The sequence shown here is derived from an EMBL/GenBank/DDBJ whole genome shotgun (WGS) entry which is preliminary data.</text>
</comment>
<keyword evidence="2" id="KW-0808">Transferase</keyword>
<dbReference type="InterPro" id="IPR000719">
    <property type="entry name" value="Prot_kinase_dom"/>
</dbReference>
<organism evidence="2 3">
    <name type="scientific">Paenibacillus sepulcri</name>
    <dbReference type="NCBI Taxonomy" id="359917"/>
    <lineage>
        <taxon>Bacteria</taxon>
        <taxon>Bacillati</taxon>
        <taxon>Bacillota</taxon>
        <taxon>Bacilli</taxon>
        <taxon>Bacillales</taxon>
        <taxon>Paenibacillaceae</taxon>
        <taxon>Paenibacillus</taxon>
    </lineage>
</organism>
<evidence type="ECO:0000313" key="3">
    <source>
        <dbReference type="Proteomes" id="UP001519887"/>
    </source>
</evidence>
<feature type="domain" description="Protein kinase" evidence="1">
    <location>
        <begin position="93"/>
        <end position="366"/>
    </location>
</feature>
<proteinExistence type="predicted"/>
<evidence type="ECO:0000313" key="2">
    <source>
        <dbReference type="EMBL" id="MBW7455832.1"/>
    </source>
</evidence>
<protein>
    <submittedName>
        <fullName evidence="2">Protein kinase family protein</fullName>
    </submittedName>
</protein>
<dbReference type="GO" id="GO:0016301">
    <property type="term" value="F:kinase activity"/>
    <property type="evidence" value="ECO:0007669"/>
    <property type="project" value="UniProtKB-KW"/>
</dbReference>
<keyword evidence="3" id="KW-1185">Reference proteome</keyword>
<dbReference type="InterPro" id="IPR011009">
    <property type="entry name" value="Kinase-like_dom_sf"/>
</dbReference>
<dbReference type="PROSITE" id="PS50011">
    <property type="entry name" value="PROTEIN_KINASE_DOM"/>
    <property type="match status" value="1"/>
</dbReference>
<dbReference type="EMBL" id="JAHZIK010000442">
    <property type="protein sequence ID" value="MBW7455832.1"/>
    <property type="molecule type" value="Genomic_DNA"/>
</dbReference>
<dbReference type="RefSeq" id="WP_210039516.1">
    <property type="nucleotide sequence ID" value="NZ_JBHLVU010000005.1"/>
</dbReference>
<dbReference type="Gene3D" id="1.10.510.10">
    <property type="entry name" value="Transferase(Phosphotransferase) domain 1"/>
    <property type="match status" value="1"/>
</dbReference>
<accession>A0ABS7C4L8</accession>
<keyword evidence="2" id="KW-0418">Kinase</keyword>